<evidence type="ECO:0000313" key="1">
    <source>
        <dbReference type="EMBL" id="SVC05166.1"/>
    </source>
</evidence>
<dbReference type="EMBL" id="UINC01070766">
    <property type="protein sequence ID" value="SVC05166.1"/>
    <property type="molecule type" value="Genomic_DNA"/>
</dbReference>
<protein>
    <submittedName>
        <fullName evidence="1">Uncharacterized protein</fullName>
    </submittedName>
</protein>
<sequence>MPDTRPGIKFENDVCIGCIHYEKQKTTDWSMRRNELEKLC</sequence>
<proteinExistence type="predicted"/>
<reference evidence="1" key="1">
    <citation type="submission" date="2018-05" db="EMBL/GenBank/DDBJ databases">
        <authorList>
            <person name="Lanie J.A."/>
            <person name="Ng W.-L."/>
            <person name="Kazmierczak K.M."/>
            <person name="Andrzejewski T.M."/>
            <person name="Davidsen T.M."/>
            <person name="Wayne K.J."/>
            <person name="Tettelin H."/>
            <person name="Glass J.I."/>
            <person name="Rusch D."/>
            <person name="Podicherti R."/>
            <person name="Tsui H.-C.T."/>
            <person name="Winkler M.E."/>
        </authorList>
    </citation>
    <scope>NUCLEOTIDE SEQUENCE</scope>
</reference>
<feature type="non-terminal residue" evidence="1">
    <location>
        <position position="40"/>
    </location>
</feature>
<accession>A0A382IZT5</accession>
<organism evidence="1">
    <name type="scientific">marine metagenome</name>
    <dbReference type="NCBI Taxonomy" id="408172"/>
    <lineage>
        <taxon>unclassified sequences</taxon>
        <taxon>metagenomes</taxon>
        <taxon>ecological metagenomes</taxon>
    </lineage>
</organism>
<dbReference type="AlphaFoldDB" id="A0A382IZT5"/>
<gene>
    <name evidence="1" type="ORF">METZ01_LOCUS258020</name>
</gene>
<name>A0A382IZT5_9ZZZZ</name>